<comment type="caution">
    <text evidence="1">The sequence shown here is derived from an EMBL/GenBank/DDBJ whole genome shotgun (WGS) entry which is preliminary data.</text>
</comment>
<name>A0AAV5W7B2_9BILA</name>
<keyword evidence="2" id="KW-1185">Reference proteome</keyword>
<evidence type="ECO:0000313" key="1">
    <source>
        <dbReference type="EMBL" id="GMT26594.1"/>
    </source>
</evidence>
<dbReference type="Proteomes" id="UP001432322">
    <property type="component" value="Unassembled WGS sequence"/>
</dbReference>
<feature type="non-terminal residue" evidence="1">
    <location>
        <position position="223"/>
    </location>
</feature>
<feature type="non-terminal residue" evidence="1">
    <location>
        <position position="1"/>
    </location>
</feature>
<evidence type="ECO:0000313" key="2">
    <source>
        <dbReference type="Proteomes" id="UP001432322"/>
    </source>
</evidence>
<organism evidence="1 2">
    <name type="scientific">Pristionchus fissidentatus</name>
    <dbReference type="NCBI Taxonomy" id="1538716"/>
    <lineage>
        <taxon>Eukaryota</taxon>
        <taxon>Metazoa</taxon>
        <taxon>Ecdysozoa</taxon>
        <taxon>Nematoda</taxon>
        <taxon>Chromadorea</taxon>
        <taxon>Rhabditida</taxon>
        <taxon>Rhabditina</taxon>
        <taxon>Diplogasteromorpha</taxon>
        <taxon>Diplogasteroidea</taxon>
        <taxon>Neodiplogasteridae</taxon>
        <taxon>Pristionchus</taxon>
    </lineage>
</organism>
<proteinExistence type="predicted"/>
<accession>A0AAV5W7B2</accession>
<dbReference type="AlphaFoldDB" id="A0AAV5W7B2"/>
<protein>
    <recommendedName>
        <fullName evidence="3">CUB domain-containing protein</fullName>
    </recommendedName>
</protein>
<evidence type="ECO:0008006" key="3">
    <source>
        <dbReference type="Google" id="ProtNLM"/>
    </source>
</evidence>
<reference evidence="1" key="1">
    <citation type="submission" date="2023-10" db="EMBL/GenBank/DDBJ databases">
        <title>Genome assembly of Pristionchus species.</title>
        <authorList>
            <person name="Yoshida K."/>
            <person name="Sommer R.J."/>
        </authorList>
    </citation>
    <scope>NUCLEOTIDE SEQUENCE</scope>
    <source>
        <strain evidence="1">RS5133</strain>
    </source>
</reference>
<dbReference type="EMBL" id="BTSY01000005">
    <property type="protein sequence ID" value="GMT26594.1"/>
    <property type="molecule type" value="Genomic_DNA"/>
</dbReference>
<gene>
    <name evidence="1" type="ORF">PFISCL1PPCAC_17891</name>
</gene>
<sequence>FLDEVEFYEAGLMSRVASPAKRITIMNVSPFTIDATFEGEFALTVKTSNFDMLNSKDCEYVFQTDDSKGSKFFLQVNSLLISMLVDTAPTTKLIKLTTALEFSYERSIEQSSYASSPGYIGCGNQSIVFRNENYNDYELSGYNETFVVSGNSIHHISFSGDLNNDDFAPVWFYRSTVDIEPIKLKGSPLSHTNSWQYELDTNYFSLFWDGKFWKNATFLIRYD</sequence>